<dbReference type="Pfam" id="PF00639">
    <property type="entry name" value="Rotamase"/>
    <property type="match status" value="1"/>
</dbReference>
<evidence type="ECO:0000313" key="9">
    <source>
        <dbReference type="EMBL" id="MBB5184771.1"/>
    </source>
</evidence>
<dbReference type="Gene3D" id="3.10.50.40">
    <property type="match status" value="1"/>
</dbReference>
<evidence type="ECO:0000256" key="6">
    <source>
        <dbReference type="PROSITE-ProRule" id="PRU00278"/>
    </source>
</evidence>
<comment type="catalytic activity">
    <reaction evidence="1">
        <text>[protein]-peptidylproline (omega=180) = [protein]-peptidylproline (omega=0)</text>
        <dbReference type="Rhea" id="RHEA:16237"/>
        <dbReference type="Rhea" id="RHEA-COMP:10747"/>
        <dbReference type="Rhea" id="RHEA-COMP:10748"/>
        <dbReference type="ChEBI" id="CHEBI:83833"/>
        <dbReference type="ChEBI" id="CHEBI:83834"/>
        <dbReference type="EC" id="5.2.1.8"/>
    </reaction>
</comment>
<feature type="domain" description="PpiC" evidence="8">
    <location>
        <begin position="163"/>
        <end position="271"/>
    </location>
</feature>
<evidence type="ECO:0000313" key="10">
    <source>
        <dbReference type="Proteomes" id="UP000521313"/>
    </source>
</evidence>
<dbReference type="PANTHER" id="PTHR47245">
    <property type="entry name" value="PEPTIDYLPROLYL ISOMERASE"/>
    <property type="match status" value="1"/>
</dbReference>
<evidence type="ECO:0000256" key="3">
    <source>
        <dbReference type="ARBA" id="ARBA00022729"/>
    </source>
</evidence>
<evidence type="ECO:0000256" key="2">
    <source>
        <dbReference type="ARBA" id="ARBA00013194"/>
    </source>
</evidence>
<dbReference type="EC" id="5.2.1.8" evidence="2"/>
<evidence type="ECO:0000256" key="5">
    <source>
        <dbReference type="ARBA" id="ARBA00023235"/>
    </source>
</evidence>
<keyword evidence="7" id="KW-1133">Transmembrane helix</keyword>
<dbReference type="SUPFAM" id="SSF54534">
    <property type="entry name" value="FKBP-like"/>
    <property type="match status" value="1"/>
</dbReference>
<comment type="caution">
    <text evidence="9">The sequence shown here is derived from an EMBL/GenBank/DDBJ whole genome shotgun (WGS) entry which is preliminary data.</text>
</comment>
<evidence type="ECO:0000256" key="1">
    <source>
        <dbReference type="ARBA" id="ARBA00000971"/>
    </source>
</evidence>
<dbReference type="Proteomes" id="UP000521313">
    <property type="component" value="Unassembled WGS sequence"/>
</dbReference>
<keyword evidence="5 6" id="KW-0413">Isomerase</keyword>
<proteinExistence type="predicted"/>
<protein>
    <recommendedName>
        <fullName evidence="2">peptidylprolyl isomerase</fullName>
        <ecNumber evidence="2">5.2.1.8</ecNumber>
    </recommendedName>
</protein>
<dbReference type="RefSeq" id="WP_183375042.1">
    <property type="nucleotide sequence ID" value="NZ_JACHHD010000006.1"/>
</dbReference>
<keyword evidence="3" id="KW-0732">Signal</keyword>
<dbReference type="InterPro" id="IPR000297">
    <property type="entry name" value="PPIase_PpiC"/>
</dbReference>
<keyword evidence="7" id="KW-0812">Transmembrane</keyword>
<evidence type="ECO:0000256" key="4">
    <source>
        <dbReference type="ARBA" id="ARBA00023110"/>
    </source>
</evidence>
<keyword evidence="4 6" id="KW-0697">Rotamase</keyword>
<organism evidence="9 10">
    <name type="scientific">Faecalicoccus acidiformans</name>
    <dbReference type="NCBI Taxonomy" id="915173"/>
    <lineage>
        <taxon>Bacteria</taxon>
        <taxon>Bacillati</taxon>
        <taxon>Bacillota</taxon>
        <taxon>Erysipelotrichia</taxon>
        <taxon>Erysipelotrichales</taxon>
        <taxon>Erysipelotrichaceae</taxon>
        <taxon>Faecalicoccus</taxon>
    </lineage>
</organism>
<dbReference type="PROSITE" id="PS50198">
    <property type="entry name" value="PPIC_PPIASE_2"/>
    <property type="match status" value="1"/>
</dbReference>
<sequence length="344" mass="38610">MNEFLRNNWFVVVIAVIIIAFISYFIYDETKYNVSKASADGQEVLASIDEKSITAQDLYDYSTPFDSSLIYNLYRNQVVEQSIEATEDMETDAKELEDAINSNSSGTTNYEASIAQELAMYGYKGYEQLYDYCLMTVKEAQLQRDYIEDHFEECTEPLKENNPRTISIISMSVTDPTSLTEDEQKKKDNIDKALESESFADAATAYSEDTSTASNEGFYGYIDTGALSSSSSNSLDATVVQAALDLDKGETSDWITVTDSNTGLSSLYRVHVDETDIQSIWDSKNETVSNSILSAVLNADSTLSYRIVEEYAKDLDIQFEDEETQNKLEDYLAQQLGDDSDESE</sequence>
<evidence type="ECO:0000259" key="8">
    <source>
        <dbReference type="PROSITE" id="PS50198"/>
    </source>
</evidence>
<keyword evidence="7" id="KW-0472">Membrane</keyword>
<dbReference type="EMBL" id="JACHHD010000006">
    <property type="protein sequence ID" value="MBB5184771.1"/>
    <property type="molecule type" value="Genomic_DNA"/>
</dbReference>
<dbReference type="PANTHER" id="PTHR47245:SF1">
    <property type="entry name" value="FOLDASE PROTEIN PRSA"/>
    <property type="match status" value="1"/>
</dbReference>
<gene>
    <name evidence="9" type="ORF">HNQ43_000814</name>
</gene>
<accession>A0A7W8D0K7</accession>
<reference evidence="9 10" key="1">
    <citation type="submission" date="2020-08" db="EMBL/GenBank/DDBJ databases">
        <title>Genomic Encyclopedia of Type Strains, Phase IV (KMG-IV): sequencing the most valuable type-strain genomes for metagenomic binning, comparative biology and taxonomic classification.</title>
        <authorList>
            <person name="Goeker M."/>
        </authorList>
    </citation>
    <scope>NUCLEOTIDE SEQUENCE [LARGE SCALE GENOMIC DNA]</scope>
    <source>
        <strain evidence="9 10">DSM 26963</strain>
    </source>
</reference>
<dbReference type="GO" id="GO:0003755">
    <property type="term" value="F:peptidyl-prolyl cis-trans isomerase activity"/>
    <property type="evidence" value="ECO:0007669"/>
    <property type="project" value="UniProtKB-KW"/>
</dbReference>
<feature type="transmembrane region" description="Helical" evidence="7">
    <location>
        <begin position="7"/>
        <end position="27"/>
    </location>
</feature>
<dbReference type="InterPro" id="IPR050245">
    <property type="entry name" value="PrsA_foldase"/>
</dbReference>
<dbReference type="InterPro" id="IPR046357">
    <property type="entry name" value="PPIase_dom_sf"/>
</dbReference>
<name>A0A7W8D0K7_9FIRM</name>
<dbReference type="AlphaFoldDB" id="A0A7W8D0K7"/>
<evidence type="ECO:0000256" key="7">
    <source>
        <dbReference type="SAM" id="Phobius"/>
    </source>
</evidence>